<feature type="transmembrane region" description="Helical" evidence="7">
    <location>
        <begin position="772"/>
        <end position="798"/>
    </location>
</feature>
<sequence precursor="true">MLWSDARFAVRQIRKSPGFALTVILTLALCIGVNTAVFSVLDAVLLRPVPYPQPERLALVVTASRSGGAEYVNTSQTGALFESVRDRATGLDAAADAGIGGANFSAPGRLEYIQQHRVSSGFFRVLGVAPHLGREFTREEDVPGGPALAILSDAFWRRAFNGDPTILGKAIQLKGEDHIVIGVMSHEFRTTAPVDVWTPLHPSRRGEGGGSNYEVIARLAPGVTWTAANDQLRALSAALRDDPAFPREVKDFEERVTPLQAGITGDSRKELLLTWGAVLMVLLIGCVNIAGLLLARSGSRAREIATRMALGGNRGTIVRQLLIESVMLALAGGVAGVAFGGLALDWLKKLGADKNELWHPIVLDARVLGVMLGIALFTSLLFGLAPALQTTRLDIRTVLMEAGRGIAGPRRRWTRTALVIAEVALSLVMLVGAGLLVRTLAWLNGLNPGFDPRNVVAAEASLQDARYHSAANLNLLYTRTLERIRRIPGVDSAAVALTLPYERPLNNGFRMVESDDHEPHGGEFVYSTPAYFETMRIPVVAGRALRDSDTPQSARVVVVSESFARKYFHGDALGRHLRSGKDVSEIVGVCGDVQQHSGLSGKEGPLSIEPTIYLPASQLSDGFVTLIHTWFSPKWVVRTNGPTANPASQIRAAVAATDPQLPVAHFRTVDELRGRYTGSQRYMAGLFSTLAGLALLLAAVGLYGLISQSVTQRRHELGIRMALGATAQQTILGVMRPGLLMALAGAGAGLALSVVLVRFLRSMLWGVRETDPATFVLMAVLLLVVAVLASLAPALRILRMDPAETLRSE</sequence>
<feature type="transmembrane region" description="Helical" evidence="7">
    <location>
        <begin position="326"/>
        <end position="347"/>
    </location>
</feature>
<dbReference type="InterPro" id="IPR025857">
    <property type="entry name" value="MacB_PCD"/>
</dbReference>
<dbReference type="InterPro" id="IPR017800">
    <property type="entry name" value="ADOP"/>
</dbReference>
<accession>Q028A3</accession>
<dbReference type="InParanoid" id="Q028A3"/>
<dbReference type="STRING" id="234267.Acid_1664"/>
<dbReference type="PANTHER" id="PTHR30572:SF4">
    <property type="entry name" value="ABC TRANSPORTER PERMEASE YTRF"/>
    <property type="match status" value="1"/>
</dbReference>
<feature type="transmembrane region" description="Helical" evidence="7">
    <location>
        <begin position="419"/>
        <end position="443"/>
    </location>
</feature>
<dbReference type="Pfam" id="PF02687">
    <property type="entry name" value="FtsX"/>
    <property type="match status" value="2"/>
</dbReference>
<organism evidence="10">
    <name type="scientific">Solibacter usitatus (strain Ellin6076)</name>
    <dbReference type="NCBI Taxonomy" id="234267"/>
    <lineage>
        <taxon>Bacteria</taxon>
        <taxon>Pseudomonadati</taxon>
        <taxon>Acidobacteriota</taxon>
        <taxon>Terriglobia</taxon>
        <taxon>Bryobacterales</taxon>
        <taxon>Solibacteraceae</taxon>
        <taxon>Candidatus Solibacter</taxon>
    </lineage>
</organism>
<evidence type="ECO:0000259" key="8">
    <source>
        <dbReference type="Pfam" id="PF02687"/>
    </source>
</evidence>
<proteinExistence type="inferred from homology"/>
<dbReference type="EMBL" id="CP000473">
    <property type="protein sequence ID" value="ABJ82654.1"/>
    <property type="molecule type" value="Genomic_DNA"/>
</dbReference>
<evidence type="ECO:0008006" key="11">
    <source>
        <dbReference type="Google" id="ProtNLM"/>
    </source>
</evidence>
<dbReference type="AlphaFoldDB" id="Q028A3"/>
<feature type="transmembrane region" description="Helical" evidence="7">
    <location>
        <begin position="682"/>
        <end position="706"/>
    </location>
</feature>
<keyword evidence="4 7" id="KW-1133">Transmembrane helix</keyword>
<dbReference type="InterPro" id="IPR003838">
    <property type="entry name" value="ABC3_permease_C"/>
</dbReference>
<dbReference type="Pfam" id="PF12704">
    <property type="entry name" value="MacB_PCD"/>
    <property type="match status" value="2"/>
</dbReference>
<feature type="domain" description="ABC3 transporter permease C-terminal" evidence="8">
    <location>
        <begin position="690"/>
        <end position="802"/>
    </location>
</feature>
<reference evidence="10" key="1">
    <citation type="submission" date="2006-10" db="EMBL/GenBank/DDBJ databases">
        <title>Complete sequence of Solibacter usitatus Ellin6076.</title>
        <authorList>
            <consortium name="US DOE Joint Genome Institute"/>
            <person name="Copeland A."/>
            <person name="Lucas S."/>
            <person name="Lapidus A."/>
            <person name="Barry K."/>
            <person name="Detter J.C."/>
            <person name="Glavina del Rio T."/>
            <person name="Hammon N."/>
            <person name="Israni S."/>
            <person name="Dalin E."/>
            <person name="Tice H."/>
            <person name="Pitluck S."/>
            <person name="Thompson L.S."/>
            <person name="Brettin T."/>
            <person name="Bruce D."/>
            <person name="Han C."/>
            <person name="Tapia R."/>
            <person name="Gilna P."/>
            <person name="Schmutz J."/>
            <person name="Larimer F."/>
            <person name="Land M."/>
            <person name="Hauser L."/>
            <person name="Kyrpides N."/>
            <person name="Mikhailova N."/>
            <person name="Janssen P.H."/>
            <person name="Kuske C.R."/>
            <person name="Richardson P."/>
        </authorList>
    </citation>
    <scope>NUCLEOTIDE SEQUENCE</scope>
    <source>
        <strain evidence="10">Ellin6076</strain>
    </source>
</reference>
<feature type="domain" description="ABC3 transporter permease C-terminal" evidence="8">
    <location>
        <begin position="277"/>
        <end position="394"/>
    </location>
</feature>
<evidence type="ECO:0000259" key="9">
    <source>
        <dbReference type="Pfam" id="PF12704"/>
    </source>
</evidence>
<dbReference type="KEGG" id="sus:Acid_1664"/>
<feature type="domain" description="MacB-like periplasmic core" evidence="9">
    <location>
        <begin position="22"/>
        <end position="235"/>
    </location>
</feature>
<keyword evidence="3 7" id="KW-0812">Transmembrane</keyword>
<dbReference type="GO" id="GO:0005886">
    <property type="term" value="C:plasma membrane"/>
    <property type="evidence" value="ECO:0007669"/>
    <property type="project" value="UniProtKB-SubCell"/>
</dbReference>
<dbReference type="NCBIfam" id="TIGR03434">
    <property type="entry name" value="ADOP"/>
    <property type="match status" value="1"/>
</dbReference>
<feature type="domain" description="MacB-like periplasmic core" evidence="9">
    <location>
        <begin position="418"/>
        <end position="623"/>
    </location>
</feature>
<dbReference type="InterPro" id="IPR050250">
    <property type="entry name" value="Macrolide_Exporter_MacB"/>
</dbReference>
<name>Q028A3_SOLUE</name>
<comment type="similarity">
    <text evidence="6">Belongs to the ABC-4 integral membrane protein family.</text>
</comment>
<evidence type="ECO:0000256" key="5">
    <source>
        <dbReference type="ARBA" id="ARBA00023136"/>
    </source>
</evidence>
<evidence type="ECO:0000313" key="10">
    <source>
        <dbReference type="EMBL" id="ABJ82654.1"/>
    </source>
</evidence>
<evidence type="ECO:0000256" key="6">
    <source>
        <dbReference type="ARBA" id="ARBA00038076"/>
    </source>
</evidence>
<protein>
    <recommendedName>
        <fullName evidence="11">Permease</fullName>
    </recommendedName>
</protein>
<keyword evidence="2" id="KW-1003">Cell membrane</keyword>
<keyword evidence="5 7" id="KW-0472">Membrane</keyword>
<dbReference type="eggNOG" id="COG0577">
    <property type="taxonomic scope" value="Bacteria"/>
</dbReference>
<evidence type="ECO:0000256" key="4">
    <source>
        <dbReference type="ARBA" id="ARBA00022989"/>
    </source>
</evidence>
<evidence type="ECO:0000256" key="1">
    <source>
        <dbReference type="ARBA" id="ARBA00004651"/>
    </source>
</evidence>
<evidence type="ECO:0000256" key="3">
    <source>
        <dbReference type="ARBA" id="ARBA00022692"/>
    </source>
</evidence>
<gene>
    <name evidence="10" type="ordered locus">Acid_1664</name>
</gene>
<comment type="subcellular location">
    <subcellularLocation>
        <location evidence="1">Cell membrane</location>
        <topology evidence="1">Multi-pass membrane protein</topology>
    </subcellularLocation>
</comment>
<feature type="transmembrane region" description="Helical" evidence="7">
    <location>
        <begin position="739"/>
        <end position="760"/>
    </location>
</feature>
<dbReference type="OrthoDB" id="103345at2"/>
<dbReference type="GO" id="GO:0022857">
    <property type="term" value="F:transmembrane transporter activity"/>
    <property type="evidence" value="ECO:0007669"/>
    <property type="project" value="TreeGrafter"/>
</dbReference>
<dbReference type="PANTHER" id="PTHR30572">
    <property type="entry name" value="MEMBRANE COMPONENT OF TRANSPORTER-RELATED"/>
    <property type="match status" value="1"/>
</dbReference>
<feature type="transmembrane region" description="Helical" evidence="7">
    <location>
        <begin position="272"/>
        <end position="295"/>
    </location>
</feature>
<evidence type="ECO:0000256" key="2">
    <source>
        <dbReference type="ARBA" id="ARBA00022475"/>
    </source>
</evidence>
<dbReference type="HOGENOM" id="CLU_009433_1_0_0"/>
<feature type="transmembrane region" description="Helical" evidence="7">
    <location>
        <begin position="367"/>
        <end position="388"/>
    </location>
</feature>
<evidence type="ECO:0000256" key="7">
    <source>
        <dbReference type="SAM" id="Phobius"/>
    </source>
</evidence>